<comment type="subunit">
    <text evidence="8">Interacts with FtsZ via their C-terminal domains.</text>
</comment>
<accession>A0A6N7QPY7</accession>
<evidence type="ECO:0000256" key="4">
    <source>
        <dbReference type="ARBA" id="ARBA00022692"/>
    </source>
</evidence>
<evidence type="ECO:0000259" key="11">
    <source>
        <dbReference type="SMART" id="SM00771"/>
    </source>
</evidence>
<dbReference type="EMBL" id="WJPP01000001">
    <property type="protein sequence ID" value="MRH77459.1"/>
    <property type="molecule type" value="Genomic_DNA"/>
</dbReference>
<feature type="domain" description="ZipA C-terminal FtsZ-binding" evidence="11">
    <location>
        <begin position="113"/>
        <end position="243"/>
    </location>
</feature>
<comment type="function">
    <text evidence="8 9">Essential cell division protein that stabilizes the FtsZ protofilaments by cross-linking them and that serves as a cytoplasmic membrane anchor for the Z ring. Also required for the recruitment to the septal ring of downstream cell division proteins.</text>
</comment>
<dbReference type="Pfam" id="PF04354">
    <property type="entry name" value="ZipA_C"/>
    <property type="match status" value="1"/>
</dbReference>
<keyword evidence="3 8" id="KW-0132">Cell division</keyword>
<feature type="region of interest" description="Disordered" evidence="10">
    <location>
        <begin position="71"/>
        <end position="106"/>
    </location>
</feature>
<dbReference type="GO" id="GO:0005886">
    <property type="term" value="C:plasma membrane"/>
    <property type="evidence" value="ECO:0007669"/>
    <property type="project" value="UniProtKB-SubCell"/>
</dbReference>
<evidence type="ECO:0000256" key="8">
    <source>
        <dbReference type="HAMAP-Rule" id="MF_00509"/>
    </source>
</evidence>
<gene>
    <name evidence="8" type="primary">zipA</name>
    <name evidence="12" type="ORF">GH984_01875</name>
</gene>
<dbReference type="GO" id="GO:0032153">
    <property type="term" value="C:cell division site"/>
    <property type="evidence" value="ECO:0007669"/>
    <property type="project" value="UniProtKB-UniRule"/>
</dbReference>
<evidence type="ECO:0000256" key="6">
    <source>
        <dbReference type="ARBA" id="ARBA00023136"/>
    </source>
</evidence>
<evidence type="ECO:0000313" key="13">
    <source>
        <dbReference type="Proteomes" id="UP000433788"/>
    </source>
</evidence>
<organism evidence="12 13">
    <name type="scientific">Spiribacter salilacus</name>
    <dbReference type="NCBI Taxonomy" id="2664894"/>
    <lineage>
        <taxon>Bacteria</taxon>
        <taxon>Pseudomonadati</taxon>
        <taxon>Pseudomonadota</taxon>
        <taxon>Gammaproteobacteria</taxon>
        <taxon>Chromatiales</taxon>
        <taxon>Ectothiorhodospiraceae</taxon>
        <taxon>Spiribacter</taxon>
    </lineage>
</organism>
<protein>
    <recommendedName>
        <fullName evidence="8 9">Cell division protein ZipA</fullName>
    </recommendedName>
</protein>
<evidence type="ECO:0000313" key="12">
    <source>
        <dbReference type="EMBL" id="MRH77459.1"/>
    </source>
</evidence>
<dbReference type="RefSeq" id="WP_153718507.1">
    <property type="nucleotide sequence ID" value="NZ_WJPP01000001.1"/>
</dbReference>
<evidence type="ECO:0000256" key="5">
    <source>
        <dbReference type="ARBA" id="ARBA00022989"/>
    </source>
</evidence>
<dbReference type="HAMAP" id="MF_00509">
    <property type="entry name" value="ZipA"/>
    <property type="match status" value="1"/>
</dbReference>
<feature type="compositionally biased region" description="Acidic residues" evidence="10">
    <location>
        <begin position="71"/>
        <end position="98"/>
    </location>
</feature>
<keyword evidence="5 8" id="KW-1133">Transmembrane helix</keyword>
<comment type="caution">
    <text evidence="12">The sequence shown here is derived from an EMBL/GenBank/DDBJ whole genome shotgun (WGS) entry which is preliminary data.</text>
</comment>
<keyword evidence="4 8" id="KW-0812">Transmembrane</keyword>
<evidence type="ECO:0000256" key="3">
    <source>
        <dbReference type="ARBA" id="ARBA00022618"/>
    </source>
</evidence>
<dbReference type="GO" id="GO:0000917">
    <property type="term" value="P:division septum assembly"/>
    <property type="evidence" value="ECO:0007669"/>
    <property type="project" value="TreeGrafter"/>
</dbReference>
<dbReference type="InterPro" id="IPR007449">
    <property type="entry name" value="ZipA_FtsZ-bd_C"/>
</dbReference>
<dbReference type="Proteomes" id="UP000433788">
    <property type="component" value="Unassembled WGS sequence"/>
</dbReference>
<dbReference type="SMART" id="SM00771">
    <property type="entry name" value="ZipA_C"/>
    <property type="match status" value="1"/>
</dbReference>
<comment type="similarity">
    <text evidence="8 9">Belongs to the ZipA family.</text>
</comment>
<keyword evidence="2 8" id="KW-0997">Cell inner membrane</keyword>
<dbReference type="InterPro" id="IPR011919">
    <property type="entry name" value="Cell_div_ZipA"/>
</dbReference>
<name>A0A6N7QPY7_9GAMM</name>
<keyword evidence="6 8" id="KW-0472">Membrane</keyword>
<dbReference type="InterPro" id="IPR036765">
    <property type="entry name" value="ZipA_FtsZ-bd_C_sf"/>
</dbReference>
<evidence type="ECO:0000256" key="9">
    <source>
        <dbReference type="RuleBase" id="RU003612"/>
    </source>
</evidence>
<reference evidence="12 13" key="1">
    <citation type="submission" date="2019-11" db="EMBL/GenBank/DDBJ databases">
        <authorList>
            <person name="Zhang X.Y."/>
        </authorList>
    </citation>
    <scope>NUCLEOTIDE SEQUENCE [LARGE SCALE GENOMIC DNA]</scope>
    <source>
        <strain evidence="12 13">C176</strain>
    </source>
</reference>
<sequence>MDQLRWILLGLGALIIIGVYVHGSWQTIREKGWPQWRRKSAEDSDRIEPDALYGDDGIVGEVRVTRLDDTEFEPAPEPEPEPEPDWELDLGLDDEPQPDLEPAPAADPVFEGEEKVIVLTVMAPKGVQYAGDALAEVAEDCGLRLTEQGVFRRGIDTDAGTVAAYTIANILEPGTFEQARLAEQMTPGVVMIMQLPGPFDGPSTFEQMLATARTIVERLGGQLLDGRRCDLNAQSIEHMREELLEYRRRSQLADRRSS</sequence>
<dbReference type="Gene3D" id="3.30.1400.10">
    <property type="entry name" value="ZipA, C-terminal FtsZ-binding domain"/>
    <property type="match status" value="1"/>
</dbReference>
<feature type="transmembrane region" description="Helical" evidence="8">
    <location>
        <begin position="6"/>
        <end position="28"/>
    </location>
</feature>
<proteinExistence type="inferred from homology"/>
<dbReference type="GO" id="GO:0043093">
    <property type="term" value="P:FtsZ-dependent cytokinesis"/>
    <property type="evidence" value="ECO:0007669"/>
    <property type="project" value="UniProtKB-UniRule"/>
</dbReference>
<dbReference type="SUPFAM" id="SSF64383">
    <property type="entry name" value="Cell-division protein ZipA, C-terminal domain"/>
    <property type="match status" value="1"/>
</dbReference>
<keyword evidence="13" id="KW-1185">Reference proteome</keyword>
<keyword evidence="7 8" id="KW-0131">Cell cycle</keyword>
<keyword evidence="1 8" id="KW-1003">Cell membrane</keyword>
<dbReference type="PANTHER" id="PTHR38685">
    <property type="entry name" value="CELL DIVISION PROTEIN ZIPA"/>
    <property type="match status" value="1"/>
</dbReference>
<evidence type="ECO:0000256" key="2">
    <source>
        <dbReference type="ARBA" id="ARBA00022519"/>
    </source>
</evidence>
<dbReference type="PANTHER" id="PTHR38685:SF1">
    <property type="entry name" value="CELL DIVISION PROTEIN ZIPA"/>
    <property type="match status" value="1"/>
</dbReference>
<comment type="subcellular location">
    <subcellularLocation>
        <location evidence="8">Cell inner membrane</location>
        <topology evidence="8">Single-pass type I membrane protein</topology>
    </subcellularLocation>
    <text evidence="8">Localizes to the Z ring in an FtsZ-dependent manner.</text>
</comment>
<evidence type="ECO:0000256" key="10">
    <source>
        <dbReference type="SAM" id="MobiDB-lite"/>
    </source>
</evidence>
<evidence type="ECO:0000256" key="7">
    <source>
        <dbReference type="ARBA" id="ARBA00023306"/>
    </source>
</evidence>
<dbReference type="AlphaFoldDB" id="A0A6N7QPY7"/>
<evidence type="ECO:0000256" key="1">
    <source>
        <dbReference type="ARBA" id="ARBA00022475"/>
    </source>
</evidence>